<comment type="caution">
    <text evidence="1">The sequence shown here is derived from an EMBL/GenBank/DDBJ whole genome shotgun (WGS) entry which is preliminary data.</text>
</comment>
<dbReference type="BioCyc" id="FCF748224-HMP:GTSS-3142-MONOMER"/>
<evidence type="ECO:0000313" key="1">
    <source>
        <dbReference type="EMBL" id="EFQ07711.1"/>
    </source>
</evidence>
<dbReference type="AlphaFoldDB" id="E2ZGJ2"/>
<evidence type="ECO:0000313" key="2">
    <source>
        <dbReference type="Proteomes" id="UP000006028"/>
    </source>
</evidence>
<reference evidence="1 2" key="1">
    <citation type="submission" date="2010-08" db="EMBL/GenBank/DDBJ databases">
        <authorList>
            <person name="Weinstock G."/>
            <person name="Sodergren E."/>
            <person name="Clifton S."/>
            <person name="Fulton L."/>
            <person name="Fulton B."/>
            <person name="Courtney L."/>
            <person name="Fronick C."/>
            <person name="Harrison M."/>
            <person name="Strong C."/>
            <person name="Farmer C."/>
            <person name="Delahaunty K."/>
            <person name="Markovic C."/>
            <person name="Hall O."/>
            <person name="Minx P."/>
            <person name="Tomlinson C."/>
            <person name="Mitreva M."/>
            <person name="Hou S."/>
            <person name="Chen J."/>
            <person name="Wollam A."/>
            <person name="Pepin K.H."/>
            <person name="Johnson M."/>
            <person name="Bhonagiri V."/>
            <person name="Zhang X."/>
            <person name="Suruliraj S."/>
            <person name="Warren W."/>
            <person name="Chinwalla A."/>
            <person name="Mardis E.R."/>
            <person name="Wilson R.K."/>
        </authorList>
    </citation>
    <scope>NUCLEOTIDE SEQUENCE [LARGE SCALE GENOMIC DNA]</scope>
    <source>
        <strain evidence="1 2">KLE1255</strain>
    </source>
</reference>
<dbReference type="RefSeq" id="WP_005939611.1">
    <property type="nucleotide sequence ID" value="NZ_GL538290.1"/>
</dbReference>
<dbReference type="Proteomes" id="UP000006028">
    <property type="component" value="Unassembled WGS sequence"/>
</dbReference>
<gene>
    <name evidence="1" type="ORF">HMPREF9436_00778</name>
</gene>
<sequence>MGRITLRRAGISTTFPHKNGYSTVLPVFSTQFFRRKSAFPRLFYVFSANGVEN</sequence>
<accession>E2ZGJ2</accession>
<protein>
    <submittedName>
        <fullName evidence="1">Uncharacterized protein</fullName>
    </submittedName>
</protein>
<organism evidence="1 2">
    <name type="scientific">Faecalibacterium cf. prausnitzii KLE1255</name>
    <dbReference type="NCBI Taxonomy" id="748224"/>
    <lineage>
        <taxon>Bacteria</taxon>
        <taxon>Bacillati</taxon>
        <taxon>Bacillota</taxon>
        <taxon>Clostridia</taxon>
        <taxon>Eubacteriales</taxon>
        <taxon>Oscillospiraceae</taxon>
        <taxon>Faecalibacterium</taxon>
    </lineage>
</organism>
<dbReference type="HOGENOM" id="CLU_3061721_0_0_9"/>
<proteinExistence type="predicted"/>
<name>E2ZGJ2_9FIRM</name>
<dbReference type="EMBL" id="AECU01000079">
    <property type="protein sequence ID" value="EFQ07711.1"/>
    <property type="molecule type" value="Genomic_DNA"/>
</dbReference>